<feature type="domain" description="T-SNARE coiled-coil homology" evidence="12">
    <location>
        <begin position="459"/>
        <end position="521"/>
    </location>
</feature>
<dbReference type="PROSITE" id="PS50885">
    <property type="entry name" value="HAMP"/>
    <property type="match status" value="1"/>
</dbReference>
<dbReference type="InterPro" id="IPR004089">
    <property type="entry name" value="MCPsignal_dom"/>
</dbReference>
<feature type="transmembrane region" description="Helical" evidence="10">
    <location>
        <begin position="191"/>
        <end position="212"/>
    </location>
</feature>
<keyword evidence="6 10" id="KW-0472">Membrane</keyword>
<keyword evidence="7 9" id="KW-0807">Transducer</keyword>
<evidence type="ECO:0000256" key="2">
    <source>
        <dbReference type="ARBA" id="ARBA00022475"/>
    </source>
</evidence>
<evidence type="ECO:0000259" key="13">
    <source>
        <dbReference type="PROSITE" id="PS50885"/>
    </source>
</evidence>
<evidence type="ECO:0000256" key="1">
    <source>
        <dbReference type="ARBA" id="ARBA00004429"/>
    </source>
</evidence>
<dbReference type="SMART" id="SM00304">
    <property type="entry name" value="HAMP"/>
    <property type="match status" value="1"/>
</dbReference>
<dbReference type="Gene3D" id="6.10.340.10">
    <property type="match status" value="1"/>
</dbReference>
<evidence type="ECO:0000256" key="10">
    <source>
        <dbReference type="SAM" id="Phobius"/>
    </source>
</evidence>
<proteinExistence type="inferred from homology"/>
<dbReference type="PROSITE" id="PS50111">
    <property type="entry name" value="CHEMOTAXIS_TRANSDUC_2"/>
    <property type="match status" value="1"/>
</dbReference>
<keyword evidence="4 10" id="KW-0812">Transmembrane</keyword>
<evidence type="ECO:0000256" key="8">
    <source>
        <dbReference type="ARBA" id="ARBA00029447"/>
    </source>
</evidence>
<evidence type="ECO:0000256" key="3">
    <source>
        <dbReference type="ARBA" id="ARBA00022519"/>
    </source>
</evidence>
<feature type="domain" description="Methyl-accepting transducer" evidence="11">
    <location>
        <begin position="307"/>
        <end position="543"/>
    </location>
</feature>
<feature type="transmembrane region" description="Helical" evidence="10">
    <location>
        <begin position="12"/>
        <end position="39"/>
    </location>
</feature>
<dbReference type="Proteomes" id="UP000004169">
    <property type="component" value="Unassembled WGS sequence"/>
</dbReference>
<evidence type="ECO:0000313" key="15">
    <source>
        <dbReference type="Proteomes" id="UP000004169"/>
    </source>
</evidence>
<keyword evidence="5 10" id="KW-1133">Transmembrane helix</keyword>
<evidence type="ECO:0000313" key="14">
    <source>
        <dbReference type="EMBL" id="CCG39841.1"/>
    </source>
</evidence>
<name>H8FNA3_MAGML</name>
<reference evidence="14 15" key="1">
    <citation type="journal article" date="2012" name="J. Bacteriol.">
        <title>Draft Genome Sequence of the Purple Photosynthetic Bacterium Phaeospirillum molischianum DSM120, a Particularly Versatile Bacterium.</title>
        <authorList>
            <person name="Duquesne K."/>
            <person name="Prima V."/>
            <person name="Ji B."/>
            <person name="Rouy Z."/>
            <person name="Medigue C."/>
            <person name="Talla E."/>
            <person name="Sturgis J.N."/>
        </authorList>
    </citation>
    <scope>NUCLEOTIDE SEQUENCE [LARGE SCALE GENOMIC DNA]</scope>
    <source>
        <strain evidence="15">DSM120</strain>
    </source>
</reference>
<sequence length="564" mass="59842">MEVGGVVPRLTISLRVGLVILLNTVLIGISVGVATLMVLNRNAEQDAYSAIDRNMRVAWKDLRTQGSEIRIADGRLLAGNVTLNDNFALVDSIVAQVGGTATVFMGDTRIATNVRKSDGSRAVGTQLARNAAHESVIERNQPYRGIVDILGVPYITGYDPIRDASGSVIGILYVGMPVAQFFASANAVKTWTLLILIGCGTVGLGLGLLLAYRTIVSPLRTITASMRDIAQGKLGQSLPFIDRPDDIGDMARTLEIFRTNAAENERLNHEQDTQEERAREVRHAEMTALADDMEKRVHGVVAEIGTLTDHLHRAADNLAANADRTGKQGAALALASDTALANVETVSAAGIELSTSIREIARQVEQSTAIAREAVSEAAETNRRVEGLSSATNRIGEVISLINGIASQTNMLALNATIESARAGEAGKGFAVVAHEVKTLAGQTAQATNDITQQISAVQDGTRATVEAIHAIAETITRIDSFSTAIAGAVEEQGTVTSEIARNVEAASLGVRDVSTCVSTVAQAAAETGRMAKDVFSIAESLKNHSRSLEGEVERFLAEIRCKE</sequence>
<dbReference type="SUPFAM" id="SSF103190">
    <property type="entry name" value="Sensory domain-like"/>
    <property type="match status" value="1"/>
</dbReference>
<evidence type="ECO:0000259" key="12">
    <source>
        <dbReference type="PROSITE" id="PS50192"/>
    </source>
</evidence>
<comment type="caution">
    <text evidence="14">The sequence shown here is derived from an EMBL/GenBank/DDBJ whole genome shotgun (WGS) entry which is preliminary data.</text>
</comment>
<comment type="similarity">
    <text evidence="8">Belongs to the methyl-accepting chemotaxis (MCP) protein family.</text>
</comment>
<dbReference type="CDD" id="cd06225">
    <property type="entry name" value="HAMP"/>
    <property type="match status" value="1"/>
</dbReference>
<dbReference type="InterPro" id="IPR029151">
    <property type="entry name" value="Sensor-like_sf"/>
</dbReference>
<dbReference type="eggNOG" id="COG0840">
    <property type="taxonomic scope" value="Bacteria"/>
</dbReference>
<keyword evidence="15" id="KW-1185">Reference proteome</keyword>
<gene>
    <name evidence="14" type="ORF">PHAMO_10266</name>
</gene>
<dbReference type="Pfam" id="PF17202">
    <property type="entry name" value="sCache_3_3"/>
    <property type="match status" value="1"/>
</dbReference>
<dbReference type="InterPro" id="IPR033463">
    <property type="entry name" value="sCache_3"/>
</dbReference>
<keyword evidence="2" id="KW-1003">Cell membrane</keyword>
<evidence type="ECO:0000256" key="7">
    <source>
        <dbReference type="ARBA" id="ARBA00023224"/>
    </source>
</evidence>
<dbReference type="InterPro" id="IPR003660">
    <property type="entry name" value="HAMP_dom"/>
</dbReference>
<dbReference type="SMART" id="SM00283">
    <property type="entry name" value="MA"/>
    <property type="match status" value="1"/>
</dbReference>
<comment type="subcellular location">
    <subcellularLocation>
        <location evidence="1">Cell inner membrane</location>
        <topology evidence="1">Multi-pass membrane protein</topology>
    </subcellularLocation>
</comment>
<evidence type="ECO:0000256" key="4">
    <source>
        <dbReference type="ARBA" id="ARBA00022692"/>
    </source>
</evidence>
<dbReference type="PANTHER" id="PTHR32089">
    <property type="entry name" value="METHYL-ACCEPTING CHEMOTAXIS PROTEIN MCPB"/>
    <property type="match status" value="1"/>
</dbReference>
<dbReference type="Gene3D" id="1.10.287.950">
    <property type="entry name" value="Methyl-accepting chemotaxis protein"/>
    <property type="match status" value="1"/>
</dbReference>
<evidence type="ECO:0000256" key="6">
    <source>
        <dbReference type="ARBA" id="ARBA00023136"/>
    </source>
</evidence>
<dbReference type="STRING" id="1150626.PHAMO_10266"/>
<dbReference type="EMBL" id="CAHP01000001">
    <property type="protein sequence ID" value="CCG39841.1"/>
    <property type="molecule type" value="Genomic_DNA"/>
</dbReference>
<feature type="transmembrane region" description="Helical" evidence="10">
    <location>
        <begin position="164"/>
        <end position="185"/>
    </location>
</feature>
<keyword evidence="3" id="KW-0997">Cell inner membrane</keyword>
<organism evidence="14 15">
    <name type="scientific">Magnetospirillum molischianum DSM 120</name>
    <dbReference type="NCBI Taxonomy" id="1150626"/>
    <lineage>
        <taxon>Bacteria</taxon>
        <taxon>Pseudomonadati</taxon>
        <taxon>Pseudomonadota</taxon>
        <taxon>Alphaproteobacteria</taxon>
        <taxon>Rhodospirillales</taxon>
        <taxon>Rhodospirillaceae</taxon>
        <taxon>Magnetospirillum</taxon>
    </lineage>
</organism>
<evidence type="ECO:0000259" key="11">
    <source>
        <dbReference type="PROSITE" id="PS50111"/>
    </source>
</evidence>
<dbReference type="PROSITE" id="PS50192">
    <property type="entry name" value="T_SNARE"/>
    <property type="match status" value="1"/>
</dbReference>
<dbReference type="PANTHER" id="PTHR32089:SF112">
    <property type="entry name" value="LYSOZYME-LIKE PROTEIN-RELATED"/>
    <property type="match status" value="1"/>
</dbReference>
<protein>
    <submittedName>
        <fullName evidence="14">Putative Methyl-accepting chemotaxis protein</fullName>
    </submittedName>
</protein>
<dbReference type="Pfam" id="PF00015">
    <property type="entry name" value="MCPsignal"/>
    <property type="match status" value="1"/>
</dbReference>
<dbReference type="SUPFAM" id="SSF58104">
    <property type="entry name" value="Methyl-accepting chemotaxis protein (MCP) signaling domain"/>
    <property type="match status" value="1"/>
</dbReference>
<dbReference type="GO" id="GO:0005886">
    <property type="term" value="C:plasma membrane"/>
    <property type="evidence" value="ECO:0007669"/>
    <property type="project" value="UniProtKB-SubCell"/>
</dbReference>
<dbReference type="InterPro" id="IPR000727">
    <property type="entry name" value="T_SNARE_dom"/>
</dbReference>
<evidence type="ECO:0000256" key="5">
    <source>
        <dbReference type="ARBA" id="ARBA00022989"/>
    </source>
</evidence>
<evidence type="ECO:0000256" key="9">
    <source>
        <dbReference type="PROSITE-ProRule" id="PRU00284"/>
    </source>
</evidence>
<dbReference type="GO" id="GO:0007165">
    <property type="term" value="P:signal transduction"/>
    <property type="evidence" value="ECO:0007669"/>
    <property type="project" value="UniProtKB-KW"/>
</dbReference>
<dbReference type="AlphaFoldDB" id="H8FNA3"/>
<feature type="domain" description="HAMP" evidence="13">
    <location>
        <begin position="213"/>
        <end position="266"/>
    </location>
</feature>
<accession>H8FNA3</accession>
<dbReference type="Pfam" id="PF00672">
    <property type="entry name" value="HAMP"/>
    <property type="match status" value="1"/>
</dbReference>